<sequence>MVSLPPIDAWHRVAHYSFLFVLIMRTQCLTFKDIIAAPYLSGKLF</sequence>
<accession>A0A2R6XXB6</accession>
<proteinExistence type="predicted"/>
<evidence type="ECO:0000313" key="1">
    <source>
        <dbReference type="EMBL" id="PTQ55058.1"/>
    </source>
</evidence>
<name>A0A2R6XXB6_9BACL</name>
<dbReference type="EMBL" id="PEBX01000214">
    <property type="protein sequence ID" value="PTQ55058.1"/>
    <property type="molecule type" value="Genomic_DNA"/>
</dbReference>
<dbReference type="AlphaFoldDB" id="A0A2R6XXB6"/>
<organism evidence="1 2">
    <name type="scientific">Candidatus Carbonibacillus altaicus</name>
    <dbReference type="NCBI Taxonomy" id="2163959"/>
    <lineage>
        <taxon>Bacteria</taxon>
        <taxon>Bacillati</taxon>
        <taxon>Bacillota</taxon>
        <taxon>Bacilli</taxon>
        <taxon>Bacillales</taxon>
        <taxon>Candidatus Carbonibacillus</taxon>
    </lineage>
</organism>
<evidence type="ECO:0000313" key="2">
    <source>
        <dbReference type="Proteomes" id="UP000244338"/>
    </source>
</evidence>
<reference evidence="2" key="1">
    <citation type="journal article" date="2018" name="Sci. Rep.">
        <title>Lignite coal burning seam in the remote Altai Mountains harbors a hydrogen-driven thermophilic microbial community.</title>
        <authorList>
            <person name="Kadnikov V.V."/>
            <person name="Mardanov A.V."/>
            <person name="Ivasenko D.A."/>
            <person name="Antsiferov D.V."/>
            <person name="Beletsky A.V."/>
            <person name="Karnachuk O.V."/>
            <person name="Ravin N.V."/>
        </authorList>
    </citation>
    <scope>NUCLEOTIDE SEQUENCE [LARGE SCALE GENOMIC DNA]</scope>
</reference>
<gene>
    <name evidence="1" type="ORF">BSOLF_0774</name>
</gene>
<dbReference type="Proteomes" id="UP000244338">
    <property type="component" value="Unassembled WGS sequence"/>
</dbReference>
<comment type="caution">
    <text evidence="1">The sequence shown here is derived from an EMBL/GenBank/DDBJ whole genome shotgun (WGS) entry which is preliminary data.</text>
</comment>
<protein>
    <submittedName>
        <fullName evidence="1">Uncharacterized protein</fullName>
    </submittedName>
</protein>